<evidence type="ECO:0000256" key="4">
    <source>
        <dbReference type="ARBA" id="ARBA00023002"/>
    </source>
</evidence>
<protein>
    <submittedName>
        <fullName evidence="7">FAD-binding protein</fullName>
    </submittedName>
</protein>
<evidence type="ECO:0000256" key="2">
    <source>
        <dbReference type="ARBA" id="ARBA00022630"/>
    </source>
</evidence>
<dbReference type="GO" id="GO:0016491">
    <property type="term" value="F:oxidoreductase activity"/>
    <property type="evidence" value="ECO:0007669"/>
    <property type="project" value="UniProtKB-KW"/>
</dbReference>
<dbReference type="PANTHER" id="PTHR43400:SF10">
    <property type="entry name" value="3-OXOSTEROID 1-DEHYDROGENASE"/>
    <property type="match status" value="1"/>
</dbReference>
<evidence type="ECO:0000256" key="3">
    <source>
        <dbReference type="ARBA" id="ARBA00022827"/>
    </source>
</evidence>
<dbReference type="InterPro" id="IPR036188">
    <property type="entry name" value="FAD/NAD-bd_sf"/>
</dbReference>
<comment type="similarity">
    <text evidence="5">Belongs to the FAD-dependent oxidoreductase 2 family. 3-oxosteroid dehydrogenase subfamily.</text>
</comment>
<keyword evidence="4" id="KW-0560">Oxidoreductase</keyword>
<comment type="caution">
    <text evidence="7">The sequence shown here is derived from an EMBL/GenBank/DDBJ whole genome shotgun (WGS) entry which is preliminary data.</text>
</comment>
<accession>A0A7C5QDR1</accession>
<dbReference type="PANTHER" id="PTHR43400">
    <property type="entry name" value="FUMARATE REDUCTASE"/>
    <property type="match status" value="1"/>
</dbReference>
<reference evidence="7" key="1">
    <citation type="journal article" date="2020" name="mSystems">
        <title>Genome- and Community-Level Interaction Insights into Carbon Utilization and Element Cycling Functions of Hydrothermarchaeota in Hydrothermal Sediment.</title>
        <authorList>
            <person name="Zhou Z."/>
            <person name="Liu Y."/>
            <person name="Xu W."/>
            <person name="Pan J."/>
            <person name="Luo Z.H."/>
            <person name="Li M."/>
        </authorList>
    </citation>
    <scope>NUCLEOTIDE SEQUENCE [LARGE SCALE GENOMIC DNA]</scope>
    <source>
        <strain evidence="7">SpSt-1056</strain>
    </source>
</reference>
<dbReference type="InterPro" id="IPR003953">
    <property type="entry name" value="FAD-dep_OxRdtase_2_FAD-bd"/>
</dbReference>
<dbReference type="InterPro" id="IPR027477">
    <property type="entry name" value="Succ_DH/fumarate_Rdtase_cat_sf"/>
</dbReference>
<proteinExistence type="inferred from homology"/>
<keyword evidence="3" id="KW-0274">FAD</keyword>
<dbReference type="Gene3D" id="3.50.50.60">
    <property type="entry name" value="FAD/NAD(P)-binding domain"/>
    <property type="match status" value="2"/>
</dbReference>
<keyword evidence="2" id="KW-0285">Flavoprotein</keyword>
<dbReference type="EMBL" id="DRWN01000055">
    <property type="protein sequence ID" value="HHK68768.1"/>
    <property type="molecule type" value="Genomic_DNA"/>
</dbReference>
<name>A0A7C5QDR1_CALS0</name>
<evidence type="ECO:0000256" key="1">
    <source>
        <dbReference type="ARBA" id="ARBA00001974"/>
    </source>
</evidence>
<dbReference type="AlphaFoldDB" id="A0A7C5QDR1"/>
<evidence type="ECO:0000259" key="6">
    <source>
        <dbReference type="Pfam" id="PF00890"/>
    </source>
</evidence>
<feature type="domain" description="FAD-dependent oxidoreductase 2 FAD-binding" evidence="6">
    <location>
        <begin position="7"/>
        <end position="531"/>
    </location>
</feature>
<organism evidence="7">
    <name type="scientific">Caldiarchaeum subterraneum</name>
    <dbReference type="NCBI Taxonomy" id="311458"/>
    <lineage>
        <taxon>Archaea</taxon>
        <taxon>Nitrososphaerota</taxon>
        <taxon>Candidatus Caldarchaeales</taxon>
        <taxon>Candidatus Caldarchaeaceae</taxon>
        <taxon>Candidatus Caldarchaeum</taxon>
    </lineage>
</organism>
<evidence type="ECO:0000313" key="7">
    <source>
        <dbReference type="EMBL" id="HHK68768.1"/>
    </source>
</evidence>
<dbReference type="FunFam" id="3.50.50.60:FF:000208">
    <property type="entry name" value="3-ketosteroid dehydrogenase"/>
    <property type="match status" value="1"/>
</dbReference>
<comment type="cofactor">
    <cofactor evidence="1">
        <name>FAD</name>
        <dbReference type="ChEBI" id="CHEBI:57692"/>
    </cofactor>
</comment>
<dbReference type="SUPFAM" id="SSF51905">
    <property type="entry name" value="FAD/NAD(P)-binding domain"/>
    <property type="match status" value="1"/>
</dbReference>
<dbReference type="Pfam" id="PF00890">
    <property type="entry name" value="FAD_binding_2"/>
    <property type="match status" value="1"/>
</dbReference>
<dbReference type="InterPro" id="IPR050315">
    <property type="entry name" value="FAD-oxidoreductase_2"/>
</dbReference>
<gene>
    <name evidence="7" type="ORF">ENM11_06420</name>
</gene>
<dbReference type="GO" id="GO:0008202">
    <property type="term" value="P:steroid metabolic process"/>
    <property type="evidence" value="ECO:0007669"/>
    <property type="project" value="UniProtKB-ARBA"/>
</dbReference>
<dbReference type="SUPFAM" id="SSF56425">
    <property type="entry name" value="Succinate dehydrogenase/fumarate reductase flavoprotein, catalytic domain"/>
    <property type="match status" value="1"/>
</dbReference>
<sequence>MSEINVDVLVVGSGATGLVGALAARHAGLRTLVVEKTELVGGSSAMSGGGLWIPDNPVSKKAGLSDSFEEAWTYLSNIVPEVGEATAPERIRAFLKHGPEMVKFLQDMGFKWRASVGYPDYYPEVPGGSVNGRCIEGAVFDGRKLGEWRGRLRRYPGAPPIPIHTNEAWRLYLARSTTGMTAFIRLGLRLISYTITGRAPLTMGGSLVGQLLYLCLKHGVEVWIESPLQELTMQEGRVSGAVVVREGRPVKVSARGGVLLASGGFEHNQQMREKFLPSPTSKDWAVGAVGNTGDSIQAAAKLGAKLALMDKAWGGPIAITPDGKPSFILAERSLPFGIIVDSNGERFMNESASYVDCWHSIYRHHRKVQAIPSWLVMDHKHRSRYLFGTLMPGRTPEKATGPRYLVRARTIEGLAGKIGVDEKGLLRTVERFNEMARSGRDEDFRRGESAYDRFYSDPSVKPNPNLGPLDKPPFYATAIYPGELGTCGGLLTDENARVIHVDGHPIPGLYAAGNTAAAIFGGTYPGPGSTLGPACVYAYIAAKHIAQTLKQR</sequence>
<evidence type="ECO:0000256" key="5">
    <source>
        <dbReference type="ARBA" id="ARBA00061147"/>
    </source>
</evidence>